<dbReference type="InterPro" id="IPR013078">
    <property type="entry name" value="His_Pase_superF_clade-1"/>
</dbReference>
<name>A0A917B969_HALAA</name>
<dbReference type="GO" id="GO:0043456">
    <property type="term" value="P:regulation of pentose-phosphate shunt"/>
    <property type="evidence" value="ECO:0007669"/>
    <property type="project" value="TreeGrafter"/>
</dbReference>
<feature type="active site" description="Proton donor/acceptor" evidence="2">
    <location>
        <position position="82"/>
    </location>
</feature>
<protein>
    <submittedName>
        <fullName evidence="4">Phosphoglycerate mutase</fullName>
    </submittedName>
</protein>
<dbReference type="InterPro" id="IPR029033">
    <property type="entry name" value="His_PPase_superfam"/>
</dbReference>
<dbReference type="SMART" id="SM00855">
    <property type="entry name" value="PGAM"/>
    <property type="match status" value="1"/>
</dbReference>
<feature type="binding site" evidence="3">
    <location>
        <begin position="7"/>
        <end position="14"/>
    </location>
    <ligand>
        <name>substrate</name>
    </ligand>
</feature>
<evidence type="ECO:0000256" key="3">
    <source>
        <dbReference type="PIRSR" id="PIRSR613078-2"/>
    </source>
</evidence>
<dbReference type="RefSeq" id="WP_188378709.1">
    <property type="nucleotide sequence ID" value="NZ_BMEL01000004.1"/>
</dbReference>
<evidence type="ECO:0000313" key="5">
    <source>
        <dbReference type="Proteomes" id="UP000660110"/>
    </source>
</evidence>
<dbReference type="Gene3D" id="3.40.50.1240">
    <property type="entry name" value="Phosphoglycerate mutase-like"/>
    <property type="match status" value="1"/>
</dbReference>
<feature type="active site" description="Tele-phosphohistidine intermediate" evidence="2">
    <location>
        <position position="8"/>
    </location>
</feature>
<dbReference type="CDD" id="cd07067">
    <property type="entry name" value="HP_PGM_like"/>
    <property type="match status" value="1"/>
</dbReference>
<dbReference type="EMBL" id="BMEL01000004">
    <property type="protein sequence ID" value="GGF32090.1"/>
    <property type="molecule type" value="Genomic_DNA"/>
</dbReference>
<accession>A0A917B969</accession>
<dbReference type="AlphaFoldDB" id="A0A917B969"/>
<proteinExistence type="predicted"/>
<feature type="binding site" evidence="3">
    <location>
        <position position="57"/>
    </location>
    <ligand>
        <name>substrate</name>
    </ligand>
</feature>
<sequence>MRIGLIRHGSTAWNKAGRAQGHSDIPLDDQGHADALALGEKLREDKWSCVYSSDLTRAHETAQKIIDGGLTGELITDRRLREVGGGLIEGTTEEERIAKWGEEWRQLELGIEKRETALERALDFLEEVTNKHKNKSILIVSHGSILKHLIGELLGERIERSLENTSLTILELNDGAWQKKVINDMSHLHN</sequence>
<dbReference type="GO" id="GO:0045820">
    <property type="term" value="P:negative regulation of glycolytic process"/>
    <property type="evidence" value="ECO:0007669"/>
    <property type="project" value="TreeGrafter"/>
</dbReference>
<dbReference type="Proteomes" id="UP000660110">
    <property type="component" value="Unassembled WGS sequence"/>
</dbReference>
<evidence type="ECO:0000256" key="1">
    <source>
        <dbReference type="ARBA" id="ARBA00022801"/>
    </source>
</evidence>
<comment type="caution">
    <text evidence="4">The sequence shown here is derived from an EMBL/GenBank/DDBJ whole genome shotgun (WGS) entry which is preliminary data.</text>
</comment>
<gene>
    <name evidence="4" type="ORF">GCM10010954_34090</name>
</gene>
<organism evidence="4 5">
    <name type="scientific">Halobacillus andaensis</name>
    <dbReference type="NCBI Taxonomy" id="1176239"/>
    <lineage>
        <taxon>Bacteria</taxon>
        <taxon>Bacillati</taxon>
        <taxon>Bacillota</taxon>
        <taxon>Bacilli</taxon>
        <taxon>Bacillales</taxon>
        <taxon>Bacillaceae</taxon>
        <taxon>Halobacillus</taxon>
    </lineage>
</organism>
<keyword evidence="5" id="KW-1185">Reference proteome</keyword>
<reference evidence="4" key="1">
    <citation type="journal article" date="2014" name="Int. J. Syst. Evol. Microbiol.">
        <title>Complete genome sequence of Corynebacterium casei LMG S-19264T (=DSM 44701T), isolated from a smear-ripened cheese.</title>
        <authorList>
            <consortium name="US DOE Joint Genome Institute (JGI-PGF)"/>
            <person name="Walter F."/>
            <person name="Albersmeier A."/>
            <person name="Kalinowski J."/>
            <person name="Ruckert C."/>
        </authorList>
    </citation>
    <scope>NUCLEOTIDE SEQUENCE</scope>
    <source>
        <strain evidence="4">CGMCC 1.12153</strain>
    </source>
</reference>
<dbReference type="Pfam" id="PF00300">
    <property type="entry name" value="His_Phos_1"/>
    <property type="match status" value="1"/>
</dbReference>
<keyword evidence="1" id="KW-0378">Hydrolase</keyword>
<dbReference type="PANTHER" id="PTHR46517">
    <property type="entry name" value="FRUCTOSE-2,6-BISPHOSPHATASE TIGAR"/>
    <property type="match status" value="1"/>
</dbReference>
<dbReference type="PANTHER" id="PTHR46517:SF1">
    <property type="entry name" value="FRUCTOSE-2,6-BISPHOSPHATASE TIGAR"/>
    <property type="match status" value="1"/>
</dbReference>
<evidence type="ECO:0000313" key="4">
    <source>
        <dbReference type="EMBL" id="GGF32090.1"/>
    </source>
</evidence>
<reference evidence="4" key="2">
    <citation type="submission" date="2020-09" db="EMBL/GenBank/DDBJ databases">
        <authorList>
            <person name="Sun Q."/>
            <person name="Zhou Y."/>
        </authorList>
    </citation>
    <scope>NUCLEOTIDE SEQUENCE</scope>
    <source>
        <strain evidence="4">CGMCC 1.12153</strain>
    </source>
</reference>
<dbReference type="InterPro" id="IPR051695">
    <property type="entry name" value="Phosphoglycerate_Mutase"/>
</dbReference>
<dbReference type="GO" id="GO:0004331">
    <property type="term" value="F:fructose-2,6-bisphosphate 2-phosphatase activity"/>
    <property type="evidence" value="ECO:0007669"/>
    <property type="project" value="TreeGrafter"/>
</dbReference>
<dbReference type="GO" id="GO:0005829">
    <property type="term" value="C:cytosol"/>
    <property type="evidence" value="ECO:0007669"/>
    <property type="project" value="TreeGrafter"/>
</dbReference>
<evidence type="ECO:0000256" key="2">
    <source>
        <dbReference type="PIRSR" id="PIRSR613078-1"/>
    </source>
</evidence>
<dbReference type="SUPFAM" id="SSF53254">
    <property type="entry name" value="Phosphoglycerate mutase-like"/>
    <property type="match status" value="1"/>
</dbReference>